<dbReference type="PANTHER" id="PTHR30435:SF19">
    <property type="entry name" value="FLAGELLAR BASAL-BODY ROD PROTEIN FLGG"/>
    <property type="match status" value="1"/>
</dbReference>
<evidence type="ECO:0000313" key="5">
    <source>
        <dbReference type="Proteomes" id="UP001275315"/>
    </source>
</evidence>
<feature type="domain" description="Flagellar basal-body/hook protein C-terminal" evidence="2">
    <location>
        <begin position="208"/>
        <end position="253"/>
    </location>
</feature>
<organism evidence="4 5">
    <name type="scientific">Paracerasibacillus soli</name>
    <dbReference type="NCBI Taxonomy" id="480284"/>
    <lineage>
        <taxon>Bacteria</taxon>
        <taxon>Bacillati</taxon>
        <taxon>Bacillota</taxon>
        <taxon>Bacilli</taxon>
        <taxon>Bacillales</taxon>
        <taxon>Bacillaceae</taxon>
        <taxon>Paracerasibacillus</taxon>
    </lineage>
</organism>
<dbReference type="RefSeq" id="WP_320380262.1">
    <property type="nucleotide sequence ID" value="NZ_JAWDIQ010000002.1"/>
</dbReference>
<dbReference type="Proteomes" id="UP001275315">
    <property type="component" value="Unassembled WGS sequence"/>
</dbReference>
<reference evidence="4 5" key="1">
    <citation type="submission" date="2023-10" db="EMBL/GenBank/DDBJ databases">
        <title>Virgibacillus soli CC-YMP-6 genome.</title>
        <authorList>
            <person name="Miliotis G."/>
            <person name="Sengupta P."/>
            <person name="Hameed A."/>
            <person name="Chuvochina M."/>
            <person name="Mcdonagh F."/>
            <person name="Simpson A.C."/>
            <person name="Singh N.K."/>
            <person name="Rekha P.D."/>
            <person name="Raman K."/>
            <person name="Hugenholtz P."/>
            <person name="Venkateswaran K."/>
        </authorList>
    </citation>
    <scope>NUCLEOTIDE SEQUENCE [LARGE SCALE GENOMIC DNA]</scope>
    <source>
        <strain evidence="4 5">CC-YMP-6</strain>
    </source>
</reference>
<dbReference type="Pfam" id="PF22692">
    <property type="entry name" value="LlgE_F_G_D1"/>
    <property type="match status" value="1"/>
</dbReference>
<evidence type="ECO:0000256" key="1">
    <source>
        <dbReference type="ARBA" id="ARBA00009677"/>
    </source>
</evidence>
<dbReference type="SUPFAM" id="SSF117143">
    <property type="entry name" value="Flagellar hook protein flgE"/>
    <property type="match status" value="1"/>
</dbReference>
<keyword evidence="4" id="KW-0966">Cell projection</keyword>
<evidence type="ECO:0000259" key="3">
    <source>
        <dbReference type="Pfam" id="PF22692"/>
    </source>
</evidence>
<dbReference type="InterPro" id="IPR010930">
    <property type="entry name" value="Flg_bb/hook_C_dom"/>
</dbReference>
<dbReference type="EMBL" id="JAWDIQ010000002">
    <property type="protein sequence ID" value="MDY0409467.1"/>
    <property type="molecule type" value="Genomic_DNA"/>
</dbReference>
<sequence length="254" mass="28000">MEIISRIVKRRDIKSRQSQFSSLLFQQIDNMKNEQANGVGRLTPDGVRVGAGTRLGSIQTNYAKGSFVTTNRALDTALLGENYFFQVNVTENGVTETRYTRDGAFYLQPNENNDAVSLVTKNGDPVLGTNGPITIESGFDDITIRPNGEILAQRNGHGEVVGQLAIVETSKPHVLEAIGDNEFRIPNVVDENNSPIFQAAPGNSDLLQSQTLETSNVDMSKEMTDLLLTQRSYQFNARTISMGDQMLGMINQLR</sequence>
<dbReference type="InterPro" id="IPR037925">
    <property type="entry name" value="FlgE/F/G-like"/>
</dbReference>
<keyword evidence="4" id="KW-0969">Cilium</keyword>
<keyword evidence="5" id="KW-1185">Reference proteome</keyword>
<protein>
    <submittedName>
        <fullName evidence="4">Flagellar hook-basal body protein</fullName>
    </submittedName>
</protein>
<comment type="caution">
    <text evidence="4">The sequence shown here is derived from an EMBL/GenBank/DDBJ whole genome shotgun (WGS) entry which is preliminary data.</text>
</comment>
<dbReference type="InterPro" id="IPR053967">
    <property type="entry name" value="LlgE_F_G-like_D1"/>
</dbReference>
<proteinExistence type="inferred from homology"/>
<comment type="similarity">
    <text evidence="1">Belongs to the flagella basal body rod proteins family.</text>
</comment>
<accession>A0ABU5CUE6</accession>
<name>A0ABU5CUE6_9BACI</name>
<evidence type="ECO:0000313" key="4">
    <source>
        <dbReference type="EMBL" id="MDY0409467.1"/>
    </source>
</evidence>
<dbReference type="PANTHER" id="PTHR30435">
    <property type="entry name" value="FLAGELLAR PROTEIN"/>
    <property type="match status" value="1"/>
</dbReference>
<gene>
    <name evidence="4" type="ORF">RWD45_13870</name>
</gene>
<dbReference type="Pfam" id="PF06429">
    <property type="entry name" value="Flg_bbr_C"/>
    <property type="match status" value="1"/>
</dbReference>
<evidence type="ECO:0000259" key="2">
    <source>
        <dbReference type="Pfam" id="PF06429"/>
    </source>
</evidence>
<feature type="domain" description="Flagellar hook protein FlgE/F/G-like D1" evidence="3">
    <location>
        <begin position="84"/>
        <end position="151"/>
    </location>
</feature>
<keyword evidence="4" id="KW-0282">Flagellum</keyword>